<feature type="signal peptide" evidence="6">
    <location>
        <begin position="1"/>
        <end position="25"/>
    </location>
</feature>
<keyword evidence="4" id="KW-0677">Repeat</keyword>
<dbReference type="eggNOG" id="ENOG502QPWH">
    <property type="taxonomic scope" value="Eukaryota"/>
</dbReference>
<accession>V4NM65</accession>
<evidence type="ECO:0000256" key="2">
    <source>
        <dbReference type="ARBA" id="ARBA00022525"/>
    </source>
</evidence>
<gene>
    <name evidence="8" type="ORF">EUTSA_v10022150mg</name>
</gene>
<dbReference type="CDD" id="cd23509">
    <property type="entry name" value="Gnk2-like"/>
    <property type="match status" value="2"/>
</dbReference>
<dbReference type="Gramene" id="ESQ47486">
    <property type="protein sequence ID" value="ESQ47486"/>
    <property type="gene ID" value="EUTSA_v10022150mg"/>
</dbReference>
<comment type="similarity">
    <text evidence="5">Belongs to the cysteine-rich repeat secretory protein family.</text>
</comment>
<keyword evidence="2" id="KW-0964">Secreted</keyword>
<dbReference type="PANTHER" id="PTHR32411">
    <property type="entry name" value="CYSTEINE-RICH REPEAT SECRETORY PROTEIN 38-RELATED"/>
    <property type="match status" value="1"/>
</dbReference>
<evidence type="ECO:0000256" key="1">
    <source>
        <dbReference type="ARBA" id="ARBA00004613"/>
    </source>
</evidence>
<dbReference type="PANTHER" id="PTHR32411:SF54">
    <property type="entry name" value="CYSTEINE-RICH REPEAT SECRETORY PROTEIN 29-RELATED"/>
    <property type="match status" value="1"/>
</dbReference>
<dbReference type="STRING" id="72664.V4NM65"/>
<evidence type="ECO:0000313" key="9">
    <source>
        <dbReference type="Proteomes" id="UP000030689"/>
    </source>
</evidence>
<evidence type="ECO:0000259" key="7">
    <source>
        <dbReference type="PROSITE" id="PS51473"/>
    </source>
</evidence>
<dbReference type="Proteomes" id="UP000030689">
    <property type="component" value="Unassembled WGS sequence"/>
</dbReference>
<feature type="domain" description="Gnk2-homologous" evidence="7">
    <location>
        <begin position="32"/>
        <end position="135"/>
    </location>
</feature>
<comment type="subcellular location">
    <subcellularLocation>
        <location evidence="1">Secreted</location>
    </subcellularLocation>
</comment>
<dbReference type="OMA" id="HHECINS"/>
<keyword evidence="3 6" id="KW-0732">Signal</keyword>
<feature type="chain" id="PRO_5004726141" description="Gnk2-homologous domain-containing protein" evidence="6">
    <location>
        <begin position="26"/>
        <end position="256"/>
    </location>
</feature>
<dbReference type="InterPro" id="IPR050581">
    <property type="entry name" value="CRR_secretory_protein"/>
</dbReference>
<organism evidence="8 9">
    <name type="scientific">Eutrema salsugineum</name>
    <name type="common">Saltwater cress</name>
    <name type="synonym">Sisymbrium salsugineum</name>
    <dbReference type="NCBI Taxonomy" id="72664"/>
    <lineage>
        <taxon>Eukaryota</taxon>
        <taxon>Viridiplantae</taxon>
        <taxon>Streptophyta</taxon>
        <taxon>Embryophyta</taxon>
        <taxon>Tracheophyta</taxon>
        <taxon>Spermatophyta</taxon>
        <taxon>Magnoliopsida</taxon>
        <taxon>eudicotyledons</taxon>
        <taxon>Gunneridae</taxon>
        <taxon>Pentapetalae</taxon>
        <taxon>rosids</taxon>
        <taxon>malvids</taxon>
        <taxon>Brassicales</taxon>
        <taxon>Brassicaceae</taxon>
        <taxon>Eutremeae</taxon>
        <taxon>Eutrema</taxon>
    </lineage>
</organism>
<sequence length="256" mass="28788">MSPFVGLVPILAIVTIQLLPRSVSSLNLTNEYLHHECINSQGKYKKGSPFEDNLNRVIRSVSTTSNFRDGFDDTAFGDGPNKVYARLQCRADSYWSKCRTCLATAIAGLRRRCPRNKGAIIWYDQCLLRISTIRVSGKIDYENKFYLSNPNKVNGNPVSFNKETSAFLENLAYKATDTKNVDGIALVLYASGEKTIGTTNLYAMVQCTKDLVFNSCLECLKWILEEFPTCCDGKVGGRVLSTSCNFRYELYPFLRT</sequence>
<dbReference type="KEGG" id="eus:EUTSA_v10022150mg"/>
<evidence type="ECO:0000256" key="4">
    <source>
        <dbReference type="ARBA" id="ARBA00022737"/>
    </source>
</evidence>
<dbReference type="OrthoDB" id="1909574at2759"/>
<evidence type="ECO:0000256" key="5">
    <source>
        <dbReference type="ARBA" id="ARBA00038515"/>
    </source>
</evidence>
<dbReference type="GO" id="GO:0005576">
    <property type="term" value="C:extracellular region"/>
    <property type="evidence" value="ECO:0007669"/>
    <property type="project" value="UniProtKB-SubCell"/>
</dbReference>
<dbReference type="Pfam" id="PF01657">
    <property type="entry name" value="Stress-antifung"/>
    <property type="match status" value="2"/>
</dbReference>
<dbReference type="InterPro" id="IPR002902">
    <property type="entry name" value="GNK2"/>
</dbReference>
<dbReference type="PROSITE" id="PS51473">
    <property type="entry name" value="GNK2"/>
    <property type="match status" value="2"/>
</dbReference>
<dbReference type="InterPro" id="IPR038408">
    <property type="entry name" value="GNK2_sf"/>
</dbReference>
<feature type="domain" description="Gnk2-homologous" evidence="7">
    <location>
        <begin position="141"/>
        <end position="253"/>
    </location>
</feature>
<keyword evidence="9" id="KW-1185">Reference proteome</keyword>
<evidence type="ECO:0000256" key="3">
    <source>
        <dbReference type="ARBA" id="ARBA00022729"/>
    </source>
</evidence>
<name>V4NM65_EUTSA</name>
<dbReference type="EMBL" id="KI517408">
    <property type="protein sequence ID" value="ESQ47486.1"/>
    <property type="molecule type" value="Genomic_DNA"/>
</dbReference>
<dbReference type="Gene3D" id="3.30.430.20">
    <property type="entry name" value="Gnk2 domain, C-X8-C-X2-C motif"/>
    <property type="match status" value="2"/>
</dbReference>
<proteinExistence type="inferred from homology"/>
<reference evidence="8 9" key="1">
    <citation type="journal article" date="2013" name="Front. Plant Sci.">
        <title>The Reference Genome of the Halophytic Plant Eutrema salsugineum.</title>
        <authorList>
            <person name="Yang R."/>
            <person name="Jarvis D.E."/>
            <person name="Chen H."/>
            <person name="Beilstein M.A."/>
            <person name="Grimwood J."/>
            <person name="Jenkins J."/>
            <person name="Shu S."/>
            <person name="Prochnik S."/>
            <person name="Xin M."/>
            <person name="Ma C."/>
            <person name="Schmutz J."/>
            <person name="Wing R.A."/>
            <person name="Mitchell-Olds T."/>
            <person name="Schumaker K.S."/>
            <person name="Wang X."/>
        </authorList>
    </citation>
    <scope>NUCLEOTIDE SEQUENCE [LARGE SCALE GENOMIC DNA]</scope>
</reference>
<evidence type="ECO:0000256" key="6">
    <source>
        <dbReference type="SAM" id="SignalP"/>
    </source>
</evidence>
<dbReference type="AlphaFoldDB" id="V4NM65"/>
<protein>
    <recommendedName>
        <fullName evidence="7">Gnk2-homologous domain-containing protein</fullName>
    </recommendedName>
</protein>
<evidence type="ECO:0000313" key="8">
    <source>
        <dbReference type="EMBL" id="ESQ47486.1"/>
    </source>
</evidence>